<dbReference type="Proteomes" id="UP001476798">
    <property type="component" value="Unassembled WGS sequence"/>
</dbReference>
<comment type="caution">
    <text evidence="2">The sequence shown here is derived from an EMBL/GenBank/DDBJ whole genome shotgun (WGS) entry which is preliminary data.</text>
</comment>
<dbReference type="EMBL" id="JAHRIO010050266">
    <property type="protein sequence ID" value="MEQ2174272.1"/>
    <property type="molecule type" value="Genomic_DNA"/>
</dbReference>
<evidence type="ECO:0000256" key="1">
    <source>
        <dbReference type="SAM" id="Coils"/>
    </source>
</evidence>
<name>A0ABV0NSB1_9TELE</name>
<keyword evidence="3" id="KW-1185">Reference proteome</keyword>
<gene>
    <name evidence="2" type="ORF">GOODEAATRI_006165</name>
</gene>
<protein>
    <submittedName>
        <fullName evidence="2">Uncharacterized protein</fullName>
    </submittedName>
</protein>
<accession>A0ABV0NSB1</accession>
<proteinExistence type="predicted"/>
<reference evidence="2 3" key="1">
    <citation type="submission" date="2021-06" db="EMBL/GenBank/DDBJ databases">
        <authorList>
            <person name="Palmer J.M."/>
        </authorList>
    </citation>
    <scope>NUCLEOTIDE SEQUENCE [LARGE SCALE GENOMIC DNA]</scope>
    <source>
        <strain evidence="2 3">GA_2019</strain>
        <tissue evidence="2">Muscle</tissue>
    </source>
</reference>
<evidence type="ECO:0000313" key="3">
    <source>
        <dbReference type="Proteomes" id="UP001476798"/>
    </source>
</evidence>
<evidence type="ECO:0000313" key="2">
    <source>
        <dbReference type="EMBL" id="MEQ2174272.1"/>
    </source>
</evidence>
<feature type="coiled-coil region" evidence="1">
    <location>
        <begin position="37"/>
        <end position="82"/>
    </location>
</feature>
<sequence length="161" mass="18460">MITMSNDNSLHDGCDTHFISAISGRLTTAESLTNNNEAELQKRCQERQQEIDHMQQVLETKIQLLQEEAQLARSEAERMASLAGSHSHASLISLDATMEDIPEDERAPNILFPSNKDKYRTLRKSFSVSFRILDRIELLKSIPVYYYLFLSVYSQVYRGTD</sequence>
<keyword evidence="1" id="KW-0175">Coiled coil</keyword>
<organism evidence="2 3">
    <name type="scientific">Goodea atripinnis</name>
    <dbReference type="NCBI Taxonomy" id="208336"/>
    <lineage>
        <taxon>Eukaryota</taxon>
        <taxon>Metazoa</taxon>
        <taxon>Chordata</taxon>
        <taxon>Craniata</taxon>
        <taxon>Vertebrata</taxon>
        <taxon>Euteleostomi</taxon>
        <taxon>Actinopterygii</taxon>
        <taxon>Neopterygii</taxon>
        <taxon>Teleostei</taxon>
        <taxon>Neoteleostei</taxon>
        <taxon>Acanthomorphata</taxon>
        <taxon>Ovalentaria</taxon>
        <taxon>Atherinomorphae</taxon>
        <taxon>Cyprinodontiformes</taxon>
        <taxon>Goodeidae</taxon>
        <taxon>Goodea</taxon>
    </lineage>
</organism>